<name>A0AAV2QRQ3_MEGNR</name>
<gene>
    <name evidence="1" type="ORF">MNOR_LOCUS14680</name>
</gene>
<evidence type="ECO:0000313" key="1">
    <source>
        <dbReference type="EMBL" id="CAL4092921.1"/>
    </source>
</evidence>
<organism evidence="1 2">
    <name type="scientific">Meganyctiphanes norvegica</name>
    <name type="common">Northern krill</name>
    <name type="synonym">Thysanopoda norvegica</name>
    <dbReference type="NCBI Taxonomy" id="48144"/>
    <lineage>
        <taxon>Eukaryota</taxon>
        <taxon>Metazoa</taxon>
        <taxon>Ecdysozoa</taxon>
        <taxon>Arthropoda</taxon>
        <taxon>Crustacea</taxon>
        <taxon>Multicrustacea</taxon>
        <taxon>Malacostraca</taxon>
        <taxon>Eumalacostraca</taxon>
        <taxon>Eucarida</taxon>
        <taxon>Euphausiacea</taxon>
        <taxon>Euphausiidae</taxon>
        <taxon>Meganyctiphanes</taxon>
    </lineage>
</organism>
<dbReference type="EMBL" id="CAXKWB010008894">
    <property type="protein sequence ID" value="CAL4092921.1"/>
    <property type="molecule type" value="Genomic_DNA"/>
</dbReference>
<reference evidence="1 2" key="1">
    <citation type="submission" date="2024-05" db="EMBL/GenBank/DDBJ databases">
        <authorList>
            <person name="Wallberg A."/>
        </authorList>
    </citation>
    <scope>NUCLEOTIDE SEQUENCE [LARGE SCALE GENOMIC DNA]</scope>
</reference>
<evidence type="ECO:0000313" key="2">
    <source>
        <dbReference type="Proteomes" id="UP001497623"/>
    </source>
</evidence>
<dbReference type="AlphaFoldDB" id="A0AAV2QRQ3"/>
<proteinExistence type="predicted"/>
<keyword evidence="2" id="KW-1185">Reference proteome</keyword>
<sequence length="128" mass="14069">MGNVREPTAGAAAQDQLLLQQQQHSLPALTLEPHVEWVELELVNRTNARLMIWKFKENAADPTAGAAAQDQLQFSQHACTLEPCVEITMLGSATCTAAPQDSMRSPESALEQTVDVAALLQDEYMYEE</sequence>
<accession>A0AAV2QRQ3</accession>
<dbReference type="Proteomes" id="UP001497623">
    <property type="component" value="Unassembled WGS sequence"/>
</dbReference>
<comment type="caution">
    <text evidence="1">The sequence shown here is derived from an EMBL/GenBank/DDBJ whole genome shotgun (WGS) entry which is preliminary data.</text>
</comment>
<protein>
    <submittedName>
        <fullName evidence="1">Uncharacterized protein</fullName>
    </submittedName>
</protein>